<reference evidence="1 2" key="1">
    <citation type="submission" date="2021-04" db="EMBL/GenBank/DDBJ databases">
        <title>Genome analysis of Polyangium sp.</title>
        <authorList>
            <person name="Li Y."/>
            <person name="Wang J."/>
        </authorList>
    </citation>
    <scope>NUCLEOTIDE SEQUENCE [LARGE SCALE GENOMIC DNA]</scope>
    <source>
        <strain evidence="1 2">SDU14</strain>
    </source>
</reference>
<dbReference type="AlphaFoldDB" id="A0A9X4ATS4"/>
<name>A0A9X4ATS4_9BACT</name>
<organism evidence="1 2">
    <name type="scientific">Polyangium jinanense</name>
    <dbReference type="NCBI Taxonomy" id="2829994"/>
    <lineage>
        <taxon>Bacteria</taxon>
        <taxon>Pseudomonadati</taxon>
        <taxon>Myxococcota</taxon>
        <taxon>Polyangia</taxon>
        <taxon>Polyangiales</taxon>
        <taxon>Polyangiaceae</taxon>
        <taxon>Polyangium</taxon>
    </lineage>
</organism>
<proteinExistence type="predicted"/>
<accession>A0A9X4ATS4</accession>
<evidence type="ECO:0000313" key="2">
    <source>
        <dbReference type="Proteomes" id="UP001151081"/>
    </source>
</evidence>
<dbReference type="EMBL" id="JAGTJJ010000021">
    <property type="protein sequence ID" value="MDC3984499.1"/>
    <property type="molecule type" value="Genomic_DNA"/>
</dbReference>
<gene>
    <name evidence="1" type="ORF">KEG57_28590</name>
</gene>
<dbReference type="RefSeq" id="WP_272426770.1">
    <property type="nucleotide sequence ID" value="NZ_JAGTJJ010000021.1"/>
</dbReference>
<keyword evidence="2" id="KW-1185">Reference proteome</keyword>
<evidence type="ECO:0000313" key="1">
    <source>
        <dbReference type="EMBL" id="MDC3984499.1"/>
    </source>
</evidence>
<dbReference type="Proteomes" id="UP001151081">
    <property type="component" value="Unassembled WGS sequence"/>
</dbReference>
<comment type="caution">
    <text evidence="1">The sequence shown here is derived from an EMBL/GenBank/DDBJ whole genome shotgun (WGS) entry which is preliminary data.</text>
</comment>
<protein>
    <submittedName>
        <fullName evidence="1">Uncharacterized protein</fullName>
    </submittedName>
</protein>
<sequence length="208" mass="22472">MTNRSGPPKRLEMAIDFMVMPLSRYIAGDFISPAMRTAWDAGLPYSLLGPHGMLQIPKDTPFGGPDAPARREAILEMLLGDLRALPAIGDASWDERSAAEPAFHRVDPGSYEALLEEAARPRKRGPFGLFGTAPSAVVHLGMTLLVPCDLAAPIEMSSPFERRVGSTPRALQELSSRPWSTRAASAVETLRAALQDAARLGLPMIVDQ</sequence>